<organism evidence="2 3">
    <name type="scientific">Streptomyces celluloflavus</name>
    <dbReference type="NCBI Taxonomy" id="58344"/>
    <lineage>
        <taxon>Bacteria</taxon>
        <taxon>Bacillati</taxon>
        <taxon>Actinomycetota</taxon>
        <taxon>Actinomycetes</taxon>
        <taxon>Kitasatosporales</taxon>
        <taxon>Streptomycetaceae</taxon>
        <taxon>Streptomyces</taxon>
    </lineage>
</organism>
<comment type="caution">
    <text evidence="2">The sequence shown here is derived from an EMBL/GenBank/DDBJ whole genome shotgun (WGS) entry which is preliminary data.</text>
</comment>
<reference evidence="2 3" key="1">
    <citation type="submission" date="2024-10" db="EMBL/GenBank/DDBJ databases">
        <title>The Natural Products Discovery Center: Release of the First 8490 Sequenced Strains for Exploring Actinobacteria Biosynthetic Diversity.</title>
        <authorList>
            <person name="Kalkreuter E."/>
            <person name="Kautsar S.A."/>
            <person name="Yang D."/>
            <person name="Bader C.D."/>
            <person name="Teijaro C.N."/>
            <person name="Fluegel L."/>
            <person name="Davis C.M."/>
            <person name="Simpson J.R."/>
            <person name="Lauterbach L."/>
            <person name="Steele A.D."/>
            <person name="Gui C."/>
            <person name="Meng S."/>
            <person name="Li G."/>
            <person name="Viehrig K."/>
            <person name="Ye F."/>
            <person name="Su P."/>
            <person name="Kiefer A.F."/>
            <person name="Nichols A."/>
            <person name="Cepeda A.J."/>
            <person name="Yan W."/>
            <person name="Fan B."/>
            <person name="Jiang Y."/>
            <person name="Adhikari A."/>
            <person name="Zheng C.-J."/>
            <person name="Schuster L."/>
            <person name="Cowan T.M."/>
            <person name="Smanski M.J."/>
            <person name="Chevrette M.G."/>
            <person name="De Carvalho L.P.S."/>
            <person name="Shen B."/>
        </authorList>
    </citation>
    <scope>NUCLEOTIDE SEQUENCE [LARGE SCALE GENOMIC DNA]</scope>
    <source>
        <strain evidence="2 3">NPDC018013</strain>
    </source>
</reference>
<sequence length="81" mass="8443">MTESIRGTTRAYAVSRRGGRSVGSGSGRLLTGGAHLEEPAGARRDVRLLVRPDGDPAPHRPAGGSPYAAGSVRTYTDTVPR</sequence>
<dbReference type="EMBL" id="JBIRGH010000010">
    <property type="protein sequence ID" value="MFH8586327.1"/>
    <property type="molecule type" value="Genomic_DNA"/>
</dbReference>
<accession>A0ABW7RE36</accession>
<keyword evidence="3" id="KW-1185">Reference proteome</keyword>
<dbReference type="Proteomes" id="UP001610990">
    <property type="component" value="Unassembled WGS sequence"/>
</dbReference>
<name>A0ABW7RE36_9ACTN</name>
<protein>
    <submittedName>
        <fullName evidence="2">Uncharacterized protein</fullName>
    </submittedName>
</protein>
<evidence type="ECO:0000313" key="2">
    <source>
        <dbReference type="EMBL" id="MFH8586327.1"/>
    </source>
</evidence>
<feature type="region of interest" description="Disordered" evidence="1">
    <location>
        <begin position="1"/>
        <end position="81"/>
    </location>
</feature>
<evidence type="ECO:0000313" key="3">
    <source>
        <dbReference type="Proteomes" id="UP001610990"/>
    </source>
</evidence>
<proteinExistence type="predicted"/>
<gene>
    <name evidence="2" type="ORF">ACH4GP_18280</name>
</gene>
<evidence type="ECO:0000256" key="1">
    <source>
        <dbReference type="SAM" id="MobiDB-lite"/>
    </source>
</evidence>
<feature type="compositionally biased region" description="Basic and acidic residues" evidence="1">
    <location>
        <begin position="35"/>
        <end position="58"/>
    </location>
</feature>
<dbReference type="RefSeq" id="WP_397673366.1">
    <property type="nucleotide sequence ID" value="NZ_JBIRFW010000004.1"/>
</dbReference>